<evidence type="ECO:0000259" key="7">
    <source>
        <dbReference type="Pfam" id="PF00892"/>
    </source>
</evidence>
<dbReference type="Proteomes" id="UP001165679">
    <property type="component" value="Unassembled WGS sequence"/>
</dbReference>
<dbReference type="RefSeq" id="WP_264716064.1">
    <property type="nucleotide sequence ID" value="NZ_JAPDNT010000030.1"/>
</dbReference>
<feature type="transmembrane region" description="Helical" evidence="6">
    <location>
        <begin position="228"/>
        <end position="247"/>
    </location>
</feature>
<dbReference type="PANTHER" id="PTHR32322">
    <property type="entry name" value="INNER MEMBRANE TRANSPORTER"/>
    <property type="match status" value="1"/>
</dbReference>
<feature type="domain" description="EamA" evidence="7">
    <location>
        <begin position="20"/>
        <end position="153"/>
    </location>
</feature>
<accession>A0AA41YQS1</accession>
<protein>
    <submittedName>
        <fullName evidence="8">DMT family transporter</fullName>
    </submittedName>
</protein>
<evidence type="ECO:0000313" key="8">
    <source>
        <dbReference type="EMBL" id="MCW3477135.1"/>
    </source>
</evidence>
<dbReference type="PANTHER" id="PTHR32322:SF18">
    <property type="entry name" value="S-ADENOSYLMETHIONINE_S-ADENOSYLHOMOCYSTEINE TRANSPORTER"/>
    <property type="match status" value="1"/>
</dbReference>
<evidence type="ECO:0000256" key="5">
    <source>
        <dbReference type="ARBA" id="ARBA00023136"/>
    </source>
</evidence>
<feature type="transmembrane region" description="Helical" evidence="6">
    <location>
        <begin position="254"/>
        <end position="278"/>
    </location>
</feature>
<feature type="transmembrane region" description="Helical" evidence="6">
    <location>
        <begin position="198"/>
        <end position="216"/>
    </location>
</feature>
<keyword evidence="3 6" id="KW-0812">Transmembrane</keyword>
<dbReference type="GO" id="GO:0005886">
    <property type="term" value="C:plasma membrane"/>
    <property type="evidence" value="ECO:0007669"/>
    <property type="project" value="UniProtKB-SubCell"/>
</dbReference>
<name>A0AA41YQS1_9PROT</name>
<evidence type="ECO:0000256" key="1">
    <source>
        <dbReference type="ARBA" id="ARBA00004651"/>
    </source>
</evidence>
<feature type="transmembrane region" description="Helical" evidence="6">
    <location>
        <begin position="111"/>
        <end position="130"/>
    </location>
</feature>
<feature type="transmembrane region" description="Helical" evidence="6">
    <location>
        <begin position="139"/>
        <end position="158"/>
    </location>
</feature>
<dbReference type="AlphaFoldDB" id="A0AA41YQS1"/>
<comment type="caution">
    <text evidence="8">The sequence shown here is derived from an EMBL/GenBank/DDBJ whole genome shotgun (WGS) entry which is preliminary data.</text>
</comment>
<evidence type="ECO:0000256" key="2">
    <source>
        <dbReference type="ARBA" id="ARBA00022475"/>
    </source>
</evidence>
<proteinExistence type="predicted"/>
<dbReference type="Pfam" id="PF00892">
    <property type="entry name" value="EamA"/>
    <property type="match status" value="2"/>
</dbReference>
<dbReference type="InterPro" id="IPR050638">
    <property type="entry name" value="AA-Vitamin_Transporters"/>
</dbReference>
<sequence length="306" mass="31472">MVAGGAVQAAAARQGVPAAGMVQLASSVILLSSAWPITKTALAAGAPPLWFAVGRAGFSGLIAFAVLGLLGRLRLPGRQDMPTLLAVGLLQLAGFFAFAHAAVAWVPAGRTAILCNVTTIWIVPLSLLVLREAIPPRRWIAAALGVGGTVVLMGPWAIDWSVRDVLVGHVFLLAAAFCFALAMTVVRAAPPRLSMLQLLPWCFAIGTAALVPLALWRGGGIGAWPAPVVWSIAYIGLLAGPVGTWCVMQVAATLPAMVASVGFLMTPAAGLALSTWWLGEPLGSDLLLGSALILGGVGCAAWPQRK</sequence>
<organism evidence="8 9">
    <name type="scientific">Limobrevibacterium gyesilva</name>
    <dbReference type="NCBI Taxonomy" id="2991712"/>
    <lineage>
        <taxon>Bacteria</taxon>
        <taxon>Pseudomonadati</taxon>
        <taxon>Pseudomonadota</taxon>
        <taxon>Alphaproteobacteria</taxon>
        <taxon>Acetobacterales</taxon>
        <taxon>Acetobacteraceae</taxon>
        <taxon>Limobrevibacterium</taxon>
    </lineage>
</organism>
<evidence type="ECO:0000313" key="9">
    <source>
        <dbReference type="Proteomes" id="UP001165679"/>
    </source>
</evidence>
<feature type="transmembrane region" description="Helical" evidence="6">
    <location>
        <begin position="18"/>
        <end position="37"/>
    </location>
</feature>
<evidence type="ECO:0000256" key="3">
    <source>
        <dbReference type="ARBA" id="ARBA00022692"/>
    </source>
</evidence>
<feature type="transmembrane region" description="Helical" evidence="6">
    <location>
        <begin position="284"/>
        <end position="302"/>
    </location>
</feature>
<comment type="subcellular location">
    <subcellularLocation>
        <location evidence="1">Cell membrane</location>
        <topology evidence="1">Multi-pass membrane protein</topology>
    </subcellularLocation>
</comment>
<feature type="transmembrane region" description="Helical" evidence="6">
    <location>
        <begin position="49"/>
        <end position="71"/>
    </location>
</feature>
<feature type="domain" description="EamA" evidence="7">
    <location>
        <begin position="167"/>
        <end position="298"/>
    </location>
</feature>
<reference evidence="8" key="1">
    <citation type="submission" date="2022-09" db="EMBL/GenBank/DDBJ databases">
        <title>Rhodovastum sp. nov. RN2-1 isolated from soil in Seongnam, South Korea.</title>
        <authorList>
            <person name="Le N.T."/>
        </authorList>
    </citation>
    <scope>NUCLEOTIDE SEQUENCE</scope>
    <source>
        <strain evidence="8">RN2-1</strain>
    </source>
</reference>
<dbReference type="InterPro" id="IPR037185">
    <property type="entry name" value="EmrE-like"/>
</dbReference>
<dbReference type="InterPro" id="IPR000620">
    <property type="entry name" value="EamA_dom"/>
</dbReference>
<dbReference type="SUPFAM" id="SSF103481">
    <property type="entry name" value="Multidrug resistance efflux transporter EmrE"/>
    <property type="match status" value="2"/>
</dbReference>
<evidence type="ECO:0000256" key="4">
    <source>
        <dbReference type="ARBA" id="ARBA00022989"/>
    </source>
</evidence>
<evidence type="ECO:0000256" key="6">
    <source>
        <dbReference type="SAM" id="Phobius"/>
    </source>
</evidence>
<feature type="transmembrane region" description="Helical" evidence="6">
    <location>
        <begin position="83"/>
        <end position="105"/>
    </location>
</feature>
<feature type="transmembrane region" description="Helical" evidence="6">
    <location>
        <begin position="164"/>
        <end position="186"/>
    </location>
</feature>
<keyword evidence="4 6" id="KW-1133">Transmembrane helix</keyword>
<dbReference type="EMBL" id="JAPDNT010000030">
    <property type="protein sequence ID" value="MCW3477135.1"/>
    <property type="molecule type" value="Genomic_DNA"/>
</dbReference>
<keyword evidence="2" id="KW-1003">Cell membrane</keyword>
<keyword evidence="9" id="KW-1185">Reference proteome</keyword>
<keyword evidence="5 6" id="KW-0472">Membrane</keyword>
<gene>
    <name evidence="8" type="ORF">OL599_21420</name>
</gene>
<reference evidence="8" key="2">
    <citation type="submission" date="2022-10" db="EMBL/GenBank/DDBJ databases">
        <authorList>
            <person name="Trinh H.N."/>
        </authorList>
    </citation>
    <scope>NUCLEOTIDE SEQUENCE</scope>
    <source>
        <strain evidence="8">RN2-1</strain>
    </source>
</reference>